<keyword evidence="2" id="KW-0812">Transmembrane</keyword>
<keyword evidence="5" id="KW-1185">Reference proteome</keyword>
<feature type="compositionally biased region" description="Polar residues" evidence="1">
    <location>
        <begin position="408"/>
        <end position="418"/>
    </location>
</feature>
<keyword evidence="2" id="KW-1133">Transmembrane helix</keyword>
<sequence>MPTVSFHFVYWAILGIVDVSALSLRASPLAYNVSSNSVMTPSGVFPGYGNSLNSSKTSPTAISAYNSTFKNETLVTTAFSSSLCCFVVQDTIDVRYWADYVTYNTVFATHVTTFITFATQYIDTTVTTNISTVVRMFNYTSNAESVGAPTIPNPYNEVLGPLVTQIGLNGSLARTFGENIISPTQYYVFPSVKVISVPAIVDKDGRAACATTSTYQATCPAQTYASWNYNATRLDNYTESAATKSALYITGINSNAERYFDSGSKQEALDVIHVSFSKPFIYAPLSDQFPSKVLNENLGYVPQTLIEWMARNSDYVSKFPGIASCLPGGPSVDFFLYFCPLLNPAMGPIFLGLQFSEPHLTVSSTVTVAGEGCFHPGACPTPAAPGATAVAATPEVTPEAERPPKAGASSTAHGQDTSFAADPKNPSPPQAPSQPLPAPVETPSSTPVISPETQAVNPPPSLQPKVPSLSPPGEANQPLSMPTGSSENPLLNSPEDVHGANPPPANPAKPPSNFQGLGAIIAGAIGITSTSLPEIQGVQPYPMPTPTLIYSISIAASASAVVVNGVTSVLPAGGPEGLIVAGITSVAVGSQQISQNAASQYVVAGQTLIPGARPINVQGTEVSLAPSASAIVIAGSTIVLSSTSAPAFTVGGEVISANSASKYVVGGQTLTPGAPAVTISGTRISLAPSGTQVVVGSSTIGLGSTFTLPPALTVGSQTYTADSKSEYTIAGQILTPGGPAVTVSGTRLSLAPGATQLVLGSSTIDLTPANTPPPLTFGSRTFTANSASDYIIDGQTLIPGAPAITVSGTPISLAPTPSQAVIGSNTITLSPASTPPVDIRLSNLHREQCIRLHHRRPDPHPRRPRPHNLQHPDQPSPDALEQCASDYIIDNQTLIPGAPALTISHTPISLAPDASAVVIGGRTELLRPGPTLPPIIIGSRTFTADDAGAYVIGGQTVTPGASGVVVPGSLLVPAAASSSSVFTIAGQVFTAYPTAFSIDGTTISAGGPGVVVSGTPVRLRASGVLDIGNSTVRLSLASPSVEVGGSAFAGKADRGSLSLLYSMSALVLGLLIVVVF</sequence>
<keyword evidence="2" id="KW-0472">Membrane</keyword>
<dbReference type="GeneID" id="59293511"/>
<dbReference type="Proteomes" id="UP000578531">
    <property type="component" value="Unassembled WGS sequence"/>
</dbReference>
<protein>
    <submittedName>
        <fullName evidence="4">Uncharacterized protein</fullName>
    </submittedName>
</protein>
<evidence type="ECO:0000256" key="2">
    <source>
        <dbReference type="SAM" id="Phobius"/>
    </source>
</evidence>
<reference evidence="4 5" key="1">
    <citation type="journal article" date="2020" name="Genomics">
        <title>Complete, high-quality genomes from long-read metagenomic sequencing of two wolf lichen thalli reveals enigmatic genome architecture.</title>
        <authorList>
            <person name="McKenzie S.K."/>
            <person name="Walston R.F."/>
            <person name="Allen J.L."/>
        </authorList>
    </citation>
    <scope>NUCLEOTIDE SEQUENCE [LARGE SCALE GENOMIC DNA]</scope>
    <source>
        <strain evidence="4">WasteWater2</strain>
    </source>
</reference>
<dbReference type="AlphaFoldDB" id="A0A8H6CS52"/>
<feature type="transmembrane region" description="Helical" evidence="2">
    <location>
        <begin position="1057"/>
        <end position="1075"/>
    </location>
</feature>
<feature type="signal peptide" evidence="3">
    <location>
        <begin position="1"/>
        <end position="21"/>
    </location>
</feature>
<evidence type="ECO:0000313" key="5">
    <source>
        <dbReference type="Proteomes" id="UP000578531"/>
    </source>
</evidence>
<feature type="region of interest" description="Disordered" evidence="1">
    <location>
        <begin position="385"/>
        <end position="514"/>
    </location>
</feature>
<feature type="compositionally biased region" description="Pro residues" evidence="1">
    <location>
        <begin position="501"/>
        <end position="510"/>
    </location>
</feature>
<dbReference type="OrthoDB" id="3944128at2759"/>
<dbReference type="RefSeq" id="XP_037159383.1">
    <property type="nucleotide sequence ID" value="XM_037313747.1"/>
</dbReference>
<evidence type="ECO:0000313" key="4">
    <source>
        <dbReference type="EMBL" id="KAF6228568.1"/>
    </source>
</evidence>
<name>A0A8H6CS52_9LECA</name>
<accession>A0A8H6CS52</accession>
<keyword evidence="3" id="KW-0732">Signal</keyword>
<feature type="compositionally biased region" description="Low complexity" evidence="1">
    <location>
        <begin position="385"/>
        <end position="397"/>
    </location>
</feature>
<feature type="compositionally biased region" description="Pro residues" evidence="1">
    <location>
        <begin position="425"/>
        <end position="440"/>
    </location>
</feature>
<comment type="caution">
    <text evidence="4">The sequence shown here is derived from an EMBL/GenBank/DDBJ whole genome shotgun (WGS) entry which is preliminary data.</text>
</comment>
<organism evidence="4 5">
    <name type="scientific">Letharia columbiana</name>
    <dbReference type="NCBI Taxonomy" id="112416"/>
    <lineage>
        <taxon>Eukaryota</taxon>
        <taxon>Fungi</taxon>
        <taxon>Dikarya</taxon>
        <taxon>Ascomycota</taxon>
        <taxon>Pezizomycotina</taxon>
        <taxon>Lecanoromycetes</taxon>
        <taxon>OSLEUM clade</taxon>
        <taxon>Lecanoromycetidae</taxon>
        <taxon>Lecanorales</taxon>
        <taxon>Lecanorineae</taxon>
        <taxon>Parmeliaceae</taxon>
        <taxon>Letharia</taxon>
    </lineage>
</organism>
<evidence type="ECO:0000256" key="1">
    <source>
        <dbReference type="SAM" id="MobiDB-lite"/>
    </source>
</evidence>
<feature type="chain" id="PRO_5034898505" evidence="3">
    <location>
        <begin position="22"/>
        <end position="1076"/>
    </location>
</feature>
<feature type="compositionally biased region" description="Basic residues" evidence="1">
    <location>
        <begin position="853"/>
        <end position="868"/>
    </location>
</feature>
<dbReference type="EMBL" id="JACCJC010000079">
    <property type="protein sequence ID" value="KAF6228568.1"/>
    <property type="molecule type" value="Genomic_DNA"/>
</dbReference>
<proteinExistence type="predicted"/>
<feature type="region of interest" description="Disordered" evidence="1">
    <location>
        <begin position="853"/>
        <end position="879"/>
    </location>
</feature>
<feature type="compositionally biased region" description="Polar residues" evidence="1">
    <location>
        <begin position="477"/>
        <end position="491"/>
    </location>
</feature>
<evidence type="ECO:0000256" key="3">
    <source>
        <dbReference type="SAM" id="SignalP"/>
    </source>
</evidence>
<gene>
    <name evidence="4" type="ORF">HO173_011871</name>
</gene>
<feature type="compositionally biased region" description="Polar residues" evidence="1">
    <location>
        <begin position="442"/>
        <end position="456"/>
    </location>
</feature>